<dbReference type="Proteomes" id="UP000236454">
    <property type="component" value="Unassembled WGS sequence"/>
</dbReference>
<accession>A0A1I6ZZH0</accession>
<organism evidence="1 2">
    <name type="scientific">Lishizhenia tianjinensis</name>
    <dbReference type="NCBI Taxonomy" id="477690"/>
    <lineage>
        <taxon>Bacteria</taxon>
        <taxon>Pseudomonadati</taxon>
        <taxon>Bacteroidota</taxon>
        <taxon>Flavobacteriia</taxon>
        <taxon>Flavobacteriales</taxon>
        <taxon>Crocinitomicaceae</taxon>
        <taxon>Lishizhenia</taxon>
    </lineage>
</organism>
<dbReference type="AlphaFoldDB" id="A0A1I6ZZH0"/>
<proteinExistence type="predicted"/>
<name>A0A1I6ZZH0_9FLAO</name>
<gene>
    <name evidence="1" type="ORF">SAMN05216474_1758</name>
</gene>
<reference evidence="1 2" key="1">
    <citation type="submission" date="2016-10" db="EMBL/GenBank/DDBJ databases">
        <authorList>
            <person name="de Groot N.N."/>
        </authorList>
    </citation>
    <scope>NUCLEOTIDE SEQUENCE [LARGE SCALE GENOMIC DNA]</scope>
    <source>
        <strain evidence="1 2">CGMCC 1.7005</strain>
    </source>
</reference>
<dbReference type="PROSITE" id="PS51257">
    <property type="entry name" value="PROKAR_LIPOPROTEIN"/>
    <property type="match status" value="1"/>
</dbReference>
<keyword evidence="2" id="KW-1185">Reference proteome</keyword>
<dbReference type="EMBL" id="FPAS01000002">
    <property type="protein sequence ID" value="SFT68070.1"/>
    <property type="molecule type" value="Genomic_DNA"/>
</dbReference>
<evidence type="ECO:0000313" key="1">
    <source>
        <dbReference type="EMBL" id="SFT68070.1"/>
    </source>
</evidence>
<evidence type="ECO:0000313" key="2">
    <source>
        <dbReference type="Proteomes" id="UP000236454"/>
    </source>
</evidence>
<protein>
    <submittedName>
        <fullName evidence="1">Uncharacterized protein</fullName>
    </submittedName>
</protein>
<sequence length="83" mass="9702">MQTKLLIIGLLLASTYSCQSEYDRQMEKARAHMKSVELMAKQERQILEMEALMREVDRDIAICAEMSGNKRLFLEELEYVSEN</sequence>